<name>A0A914QVE3_9BILA</name>
<evidence type="ECO:0000313" key="1">
    <source>
        <dbReference type="Proteomes" id="UP000887578"/>
    </source>
</evidence>
<dbReference type="Gene3D" id="3.40.50.410">
    <property type="entry name" value="von Willebrand factor, type A domain"/>
    <property type="match status" value="1"/>
</dbReference>
<reference evidence="2" key="1">
    <citation type="submission" date="2022-11" db="UniProtKB">
        <authorList>
            <consortium name="WormBaseParasite"/>
        </authorList>
    </citation>
    <scope>IDENTIFICATION</scope>
</reference>
<protein>
    <submittedName>
        <fullName evidence="2">VWFA domain-containing protein</fullName>
    </submittedName>
</protein>
<dbReference type="SUPFAM" id="SSF53300">
    <property type="entry name" value="vWA-like"/>
    <property type="match status" value="1"/>
</dbReference>
<dbReference type="InterPro" id="IPR036465">
    <property type="entry name" value="vWFA_dom_sf"/>
</dbReference>
<dbReference type="WBParaSite" id="PDA_v2.g5784.t1">
    <property type="protein sequence ID" value="PDA_v2.g5784.t1"/>
    <property type="gene ID" value="PDA_v2.g5784"/>
</dbReference>
<dbReference type="Proteomes" id="UP000887578">
    <property type="component" value="Unplaced"/>
</dbReference>
<proteinExistence type="predicted"/>
<accession>A0A914QVE3</accession>
<sequence>MVLCDNATVTVPLKQYSRTDFLNQISYNISYGDGGDSNVTAALSLAFDEFSADGTPDENGYHVPRLIVLVVNDISQFGYKNTVAAMDKLKTVVQFPTGVIIPGIPGIPSGAQDRLAALIGNENYTFGSLDSAATGIPTLTNNLNCPFCSNLIFICEMTVAIGYDQKLECLKLAQKLASVTADNEKKRYAIGTYGVKIYNNIQLQTFSDFNETINKLIDTVTTDNQPNGGQTYLASAIRDPNPAMTAARKVASLFTDIYVLDESRIGSLTNLWPTLTNNLPGHIVNGTVTSDNDSLFATFNTTLLQDYRQIQC</sequence>
<keyword evidence="1" id="KW-1185">Reference proteome</keyword>
<organism evidence="1 2">
    <name type="scientific">Panagrolaimus davidi</name>
    <dbReference type="NCBI Taxonomy" id="227884"/>
    <lineage>
        <taxon>Eukaryota</taxon>
        <taxon>Metazoa</taxon>
        <taxon>Ecdysozoa</taxon>
        <taxon>Nematoda</taxon>
        <taxon>Chromadorea</taxon>
        <taxon>Rhabditida</taxon>
        <taxon>Tylenchina</taxon>
        <taxon>Panagrolaimomorpha</taxon>
        <taxon>Panagrolaimoidea</taxon>
        <taxon>Panagrolaimidae</taxon>
        <taxon>Panagrolaimus</taxon>
    </lineage>
</organism>
<dbReference type="AlphaFoldDB" id="A0A914QVE3"/>
<evidence type="ECO:0000313" key="2">
    <source>
        <dbReference type="WBParaSite" id="PDA_v2.g5784.t1"/>
    </source>
</evidence>